<keyword evidence="2" id="KW-0862">Zinc</keyword>
<evidence type="ECO:0000256" key="2">
    <source>
        <dbReference type="ARBA" id="ARBA00022833"/>
    </source>
</evidence>
<dbReference type="InterPro" id="IPR001841">
    <property type="entry name" value="Znf_RING"/>
</dbReference>
<evidence type="ECO:0000256" key="1">
    <source>
        <dbReference type="ARBA" id="ARBA00022771"/>
    </source>
</evidence>
<dbReference type="AlphaFoldDB" id="A0A7R9QMV4"/>
<dbReference type="EMBL" id="OC919407">
    <property type="protein sequence ID" value="CAD7651282.1"/>
    <property type="molecule type" value="Genomic_DNA"/>
</dbReference>
<organism evidence="5">
    <name type="scientific">Oppiella nova</name>
    <dbReference type="NCBI Taxonomy" id="334625"/>
    <lineage>
        <taxon>Eukaryota</taxon>
        <taxon>Metazoa</taxon>
        <taxon>Ecdysozoa</taxon>
        <taxon>Arthropoda</taxon>
        <taxon>Chelicerata</taxon>
        <taxon>Arachnida</taxon>
        <taxon>Acari</taxon>
        <taxon>Acariformes</taxon>
        <taxon>Sarcoptiformes</taxon>
        <taxon>Oribatida</taxon>
        <taxon>Brachypylina</taxon>
        <taxon>Oppioidea</taxon>
        <taxon>Oppiidae</taxon>
        <taxon>Oppiella</taxon>
    </lineage>
</organism>
<dbReference type="SUPFAM" id="SSF49599">
    <property type="entry name" value="TRAF domain-like"/>
    <property type="match status" value="1"/>
</dbReference>
<dbReference type="Gene3D" id="3.30.40.10">
    <property type="entry name" value="Zinc/RING finger domain, C3HC4 (zinc finger)"/>
    <property type="match status" value="2"/>
</dbReference>
<dbReference type="Proteomes" id="UP000728032">
    <property type="component" value="Unassembled WGS sequence"/>
</dbReference>
<keyword evidence="1 3" id="KW-0479">Metal-binding</keyword>
<dbReference type="PROSITE" id="PS50089">
    <property type="entry name" value="ZF_RING_2"/>
    <property type="match status" value="1"/>
</dbReference>
<feature type="domain" description="RING-type" evidence="4">
    <location>
        <begin position="68"/>
        <end position="104"/>
    </location>
</feature>
<dbReference type="PANTHER" id="PTHR10131:SF159">
    <property type="entry name" value="RING-TYPE DOMAIN-CONTAINING PROTEIN"/>
    <property type="match status" value="1"/>
</dbReference>
<proteinExistence type="predicted"/>
<protein>
    <recommendedName>
        <fullName evidence="4">RING-type domain-containing protein</fullName>
    </recommendedName>
</protein>
<evidence type="ECO:0000256" key="3">
    <source>
        <dbReference type="PROSITE-ProRule" id="PRU00175"/>
    </source>
</evidence>
<evidence type="ECO:0000259" key="4">
    <source>
        <dbReference type="PROSITE" id="PS50089"/>
    </source>
</evidence>
<reference evidence="5" key="1">
    <citation type="submission" date="2020-11" db="EMBL/GenBank/DDBJ databases">
        <authorList>
            <person name="Tran Van P."/>
        </authorList>
    </citation>
    <scope>NUCLEOTIDE SEQUENCE</scope>
</reference>
<dbReference type="OrthoDB" id="6511708at2759"/>
<keyword evidence="1 3" id="KW-0863">Zinc-finger</keyword>
<dbReference type="Pfam" id="PF13923">
    <property type="entry name" value="zf-C3HC4_2"/>
    <property type="match status" value="1"/>
</dbReference>
<dbReference type="PANTHER" id="PTHR10131">
    <property type="entry name" value="TNF RECEPTOR ASSOCIATED FACTOR"/>
    <property type="match status" value="1"/>
</dbReference>
<gene>
    <name evidence="5" type="ORF">ONB1V03_LOCUS8224</name>
</gene>
<keyword evidence="6" id="KW-1185">Reference proteome</keyword>
<dbReference type="InterPro" id="IPR013083">
    <property type="entry name" value="Znf_RING/FYVE/PHD"/>
</dbReference>
<dbReference type="GO" id="GO:0008270">
    <property type="term" value="F:zinc ion binding"/>
    <property type="evidence" value="ECO:0007669"/>
    <property type="project" value="UniProtKB-KW"/>
</dbReference>
<dbReference type="SUPFAM" id="SSF57850">
    <property type="entry name" value="RING/U-box"/>
    <property type="match status" value="1"/>
</dbReference>
<sequence>MSGDVWSPWIDSNDSKIDIFWVTFRVHSHISRGELSFTTQLTLSNGMPGYDRTRFVNVSEADLNAYTCNICELILNDPVISVCCQITYCRDCITQWLSTHDNCPGLLHALTVDQLVTPPMIVINLWRNMQIKCPFYDDGCDQVIRLGDFYAHLDTCLLNPVCDVCGDRVGVDHNCTDNLKRRVQFLGQRLINLENEFNLIKQNTIPKLTNTEGIVALSE</sequence>
<name>A0A7R9QMV4_9ACAR</name>
<dbReference type="EMBL" id="CAJPVJ010004582">
    <property type="protein sequence ID" value="CAG2168740.1"/>
    <property type="molecule type" value="Genomic_DNA"/>
</dbReference>
<accession>A0A7R9QMV4</accession>
<evidence type="ECO:0000313" key="5">
    <source>
        <dbReference type="EMBL" id="CAD7651282.1"/>
    </source>
</evidence>
<evidence type="ECO:0000313" key="6">
    <source>
        <dbReference type="Proteomes" id="UP000728032"/>
    </source>
</evidence>